<organism evidence="3 4">
    <name type="scientific">Carya illinoinensis</name>
    <name type="common">Pecan</name>
    <dbReference type="NCBI Taxonomy" id="32201"/>
    <lineage>
        <taxon>Eukaryota</taxon>
        <taxon>Viridiplantae</taxon>
        <taxon>Streptophyta</taxon>
        <taxon>Embryophyta</taxon>
        <taxon>Tracheophyta</taxon>
        <taxon>Spermatophyta</taxon>
        <taxon>Magnoliopsida</taxon>
        <taxon>eudicotyledons</taxon>
        <taxon>Gunneridae</taxon>
        <taxon>Pentapetalae</taxon>
        <taxon>rosids</taxon>
        <taxon>fabids</taxon>
        <taxon>Fagales</taxon>
        <taxon>Juglandaceae</taxon>
        <taxon>Carya</taxon>
    </lineage>
</organism>
<accession>A0A8T1P4Z1</accession>
<gene>
    <name evidence="3" type="ORF">CIPAW_11G168800</name>
</gene>
<protein>
    <recommendedName>
        <fullName evidence="2">RING-type domain-containing protein</fullName>
    </recommendedName>
</protein>
<evidence type="ECO:0000313" key="3">
    <source>
        <dbReference type="EMBL" id="KAG6637288.1"/>
    </source>
</evidence>
<sequence>MASHAGERSGGNDLEGGDHSHSIVHSFRLVALLQGLLRSNFRFLDELDGFLEGSEPEYYRRQNDQQAAPVTAILPSAVRYGSQKTASSTCVKDCAICLEDFENGQWCHVLPVCNHMFHLNCIQRWLMESRTCPMCRSSIDRVFGCKKLVHATSETHSSAVLQ</sequence>
<dbReference type="GO" id="GO:0008270">
    <property type="term" value="F:zinc ion binding"/>
    <property type="evidence" value="ECO:0007669"/>
    <property type="project" value="UniProtKB-KW"/>
</dbReference>
<proteinExistence type="predicted"/>
<dbReference type="Pfam" id="PF13639">
    <property type="entry name" value="zf-RING_2"/>
    <property type="match status" value="1"/>
</dbReference>
<comment type="caution">
    <text evidence="3">The sequence shown here is derived from an EMBL/GenBank/DDBJ whole genome shotgun (WGS) entry which is preliminary data.</text>
</comment>
<dbReference type="GO" id="GO:0016567">
    <property type="term" value="P:protein ubiquitination"/>
    <property type="evidence" value="ECO:0007669"/>
    <property type="project" value="TreeGrafter"/>
</dbReference>
<dbReference type="CDD" id="cd16454">
    <property type="entry name" value="RING-H2_PA-TM-RING"/>
    <property type="match status" value="1"/>
</dbReference>
<evidence type="ECO:0000259" key="2">
    <source>
        <dbReference type="PROSITE" id="PS50089"/>
    </source>
</evidence>
<evidence type="ECO:0000313" key="4">
    <source>
        <dbReference type="Proteomes" id="UP000811609"/>
    </source>
</evidence>
<dbReference type="EMBL" id="CM031819">
    <property type="protein sequence ID" value="KAG6637288.1"/>
    <property type="molecule type" value="Genomic_DNA"/>
</dbReference>
<feature type="domain" description="RING-type" evidence="2">
    <location>
        <begin position="94"/>
        <end position="136"/>
    </location>
</feature>
<keyword evidence="1" id="KW-0863">Zinc-finger</keyword>
<dbReference type="SMART" id="SM00184">
    <property type="entry name" value="RING"/>
    <property type="match status" value="1"/>
</dbReference>
<evidence type="ECO:0000256" key="1">
    <source>
        <dbReference type="PROSITE-ProRule" id="PRU00175"/>
    </source>
</evidence>
<reference evidence="3" key="1">
    <citation type="submission" date="2020-12" db="EMBL/GenBank/DDBJ databases">
        <title>WGS assembly of Carya illinoinensis cv. Pawnee.</title>
        <authorList>
            <person name="Platts A."/>
            <person name="Shu S."/>
            <person name="Wright S."/>
            <person name="Barry K."/>
            <person name="Edger P."/>
            <person name="Pires J.C."/>
            <person name="Schmutz J."/>
        </authorList>
    </citation>
    <scope>NUCLEOTIDE SEQUENCE</scope>
    <source>
        <tissue evidence="3">Leaf</tissue>
    </source>
</reference>
<dbReference type="PROSITE" id="PS50089">
    <property type="entry name" value="ZF_RING_2"/>
    <property type="match status" value="1"/>
</dbReference>
<keyword evidence="1" id="KW-0862">Zinc</keyword>
<dbReference type="InterPro" id="IPR001841">
    <property type="entry name" value="Znf_RING"/>
</dbReference>
<keyword evidence="4" id="KW-1185">Reference proteome</keyword>
<dbReference type="AlphaFoldDB" id="A0A8T1P4Z1"/>
<dbReference type="Proteomes" id="UP000811609">
    <property type="component" value="Chromosome 11"/>
</dbReference>
<dbReference type="PANTHER" id="PTHR45676">
    <property type="entry name" value="RING-H2 FINGER PROTEIN ATL51-RELATED"/>
    <property type="match status" value="1"/>
</dbReference>
<keyword evidence="1" id="KW-0479">Metal-binding</keyword>
<name>A0A8T1P4Z1_CARIL</name>
<dbReference type="PANTHER" id="PTHR45676:SF159">
    <property type="entry name" value="RING-H2 FINGER PROTEIN ATL51"/>
    <property type="match status" value="1"/>
</dbReference>